<evidence type="ECO:0000256" key="4">
    <source>
        <dbReference type="ARBA" id="ARBA00023163"/>
    </source>
</evidence>
<dbReference type="CDD" id="cd00009">
    <property type="entry name" value="AAA"/>
    <property type="match status" value="1"/>
</dbReference>
<dbReference type="InterPro" id="IPR003593">
    <property type="entry name" value="AAA+_ATPase"/>
</dbReference>
<dbReference type="InterPro" id="IPR000014">
    <property type="entry name" value="PAS"/>
</dbReference>
<dbReference type="PANTHER" id="PTHR32071:SF74">
    <property type="entry name" value="TRANSCRIPTIONAL ACTIVATOR ROCR"/>
    <property type="match status" value="1"/>
</dbReference>
<dbReference type="Gene3D" id="3.30.450.20">
    <property type="entry name" value="PAS domain"/>
    <property type="match status" value="1"/>
</dbReference>
<dbReference type="PRINTS" id="PR01590">
    <property type="entry name" value="HTHFIS"/>
</dbReference>
<protein>
    <submittedName>
        <fullName evidence="6">PAS domain S-box protein</fullName>
    </submittedName>
</protein>
<dbReference type="OrthoDB" id="9803970at2"/>
<comment type="caution">
    <text evidence="6">The sequence shown here is derived from an EMBL/GenBank/DDBJ whole genome shotgun (WGS) entry which is preliminary data.</text>
</comment>
<organism evidence="6 7">
    <name type="scientific">Desulfosporosinus fructosivorans</name>
    <dbReference type="NCBI Taxonomy" id="2018669"/>
    <lineage>
        <taxon>Bacteria</taxon>
        <taxon>Bacillati</taxon>
        <taxon>Bacillota</taxon>
        <taxon>Clostridia</taxon>
        <taxon>Eubacteriales</taxon>
        <taxon>Desulfitobacteriaceae</taxon>
        <taxon>Desulfosporosinus</taxon>
    </lineage>
</organism>
<keyword evidence="4" id="KW-0804">Transcription</keyword>
<dbReference type="PROSITE" id="PS50045">
    <property type="entry name" value="SIGMA54_INTERACT_4"/>
    <property type="match status" value="1"/>
</dbReference>
<evidence type="ECO:0000313" key="7">
    <source>
        <dbReference type="Proteomes" id="UP000298460"/>
    </source>
</evidence>
<dbReference type="Gene3D" id="1.10.8.60">
    <property type="match status" value="1"/>
</dbReference>
<dbReference type="SUPFAM" id="SSF52540">
    <property type="entry name" value="P-loop containing nucleoside triphosphate hydrolases"/>
    <property type="match status" value="1"/>
</dbReference>
<dbReference type="Gene3D" id="3.40.50.300">
    <property type="entry name" value="P-loop containing nucleotide triphosphate hydrolases"/>
    <property type="match status" value="1"/>
</dbReference>
<dbReference type="SUPFAM" id="SSF55785">
    <property type="entry name" value="PYP-like sensor domain (PAS domain)"/>
    <property type="match status" value="1"/>
</dbReference>
<dbReference type="NCBIfam" id="TIGR00229">
    <property type="entry name" value="sensory_box"/>
    <property type="match status" value="1"/>
</dbReference>
<dbReference type="GO" id="GO:0006355">
    <property type="term" value="P:regulation of DNA-templated transcription"/>
    <property type="evidence" value="ECO:0007669"/>
    <property type="project" value="InterPro"/>
</dbReference>
<dbReference type="GO" id="GO:0043565">
    <property type="term" value="F:sequence-specific DNA binding"/>
    <property type="evidence" value="ECO:0007669"/>
    <property type="project" value="InterPro"/>
</dbReference>
<dbReference type="PANTHER" id="PTHR32071">
    <property type="entry name" value="TRANSCRIPTIONAL REGULATORY PROTEIN"/>
    <property type="match status" value="1"/>
</dbReference>
<accession>A0A4Z0RA13</accession>
<dbReference type="InterPro" id="IPR027417">
    <property type="entry name" value="P-loop_NTPase"/>
</dbReference>
<dbReference type="Gene3D" id="1.10.10.60">
    <property type="entry name" value="Homeodomain-like"/>
    <property type="match status" value="1"/>
</dbReference>
<dbReference type="InterPro" id="IPR009057">
    <property type="entry name" value="Homeodomain-like_sf"/>
</dbReference>
<dbReference type="Proteomes" id="UP000298460">
    <property type="component" value="Unassembled WGS sequence"/>
</dbReference>
<proteinExistence type="predicted"/>
<dbReference type="Pfam" id="PF13426">
    <property type="entry name" value="PAS_9"/>
    <property type="match status" value="1"/>
</dbReference>
<evidence type="ECO:0000256" key="3">
    <source>
        <dbReference type="ARBA" id="ARBA00023015"/>
    </source>
</evidence>
<gene>
    <name evidence="6" type="ORF">E4K67_07080</name>
</gene>
<dbReference type="Pfam" id="PF00158">
    <property type="entry name" value="Sigma54_activat"/>
    <property type="match status" value="1"/>
</dbReference>
<feature type="domain" description="Sigma-54 factor interaction" evidence="5">
    <location>
        <begin position="161"/>
        <end position="389"/>
    </location>
</feature>
<dbReference type="SMART" id="SM00382">
    <property type="entry name" value="AAA"/>
    <property type="match status" value="1"/>
</dbReference>
<dbReference type="AlphaFoldDB" id="A0A4Z0RA13"/>
<keyword evidence="7" id="KW-1185">Reference proteome</keyword>
<keyword evidence="2" id="KW-0067">ATP-binding</keyword>
<dbReference type="SUPFAM" id="SSF46689">
    <property type="entry name" value="Homeodomain-like"/>
    <property type="match status" value="1"/>
</dbReference>
<dbReference type="Pfam" id="PF25601">
    <property type="entry name" value="AAA_lid_14"/>
    <property type="match status" value="1"/>
</dbReference>
<dbReference type="GO" id="GO:0005524">
    <property type="term" value="F:ATP binding"/>
    <property type="evidence" value="ECO:0007669"/>
    <property type="project" value="UniProtKB-KW"/>
</dbReference>
<dbReference type="PROSITE" id="PS00688">
    <property type="entry name" value="SIGMA54_INTERACT_3"/>
    <property type="match status" value="1"/>
</dbReference>
<evidence type="ECO:0000256" key="1">
    <source>
        <dbReference type="ARBA" id="ARBA00022741"/>
    </source>
</evidence>
<dbReference type="InterPro" id="IPR035965">
    <property type="entry name" value="PAS-like_dom_sf"/>
</dbReference>
<keyword evidence="3" id="KW-0805">Transcription regulation</keyword>
<dbReference type="InterPro" id="IPR002078">
    <property type="entry name" value="Sigma_54_int"/>
</dbReference>
<dbReference type="RefSeq" id="WP_135545710.1">
    <property type="nucleotide sequence ID" value="NZ_SPQQ01000002.1"/>
</dbReference>
<dbReference type="InterPro" id="IPR058031">
    <property type="entry name" value="AAA_lid_NorR"/>
</dbReference>
<keyword evidence="1" id="KW-0547">Nucleotide-binding</keyword>
<dbReference type="EMBL" id="SPQQ01000002">
    <property type="protein sequence ID" value="TGE39215.1"/>
    <property type="molecule type" value="Genomic_DNA"/>
</dbReference>
<reference evidence="6 7" key="1">
    <citation type="submission" date="2019-03" db="EMBL/GenBank/DDBJ databases">
        <title>Draft Genome Sequence of Desulfosporosinus fructosivorans Strain 63.6F, Isolated from Marine Sediment in the Baltic Sea.</title>
        <authorList>
            <person name="Hausmann B."/>
            <person name="Vandieken V."/>
            <person name="Pjevac P."/>
            <person name="Schreck K."/>
            <person name="Herbold C.W."/>
            <person name="Loy A."/>
        </authorList>
    </citation>
    <scope>NUCLEOTIDE SEQUENCE [LARGE SCALE GENOMIC DNA]</scope>
    <source>
        <strain evidence="6 7">63.6F</strain>
    </source>
</reference>
<evidence type="ECO:0000256" key="2">
    <source>
        <dbReference type="ARBA" id="ARBA00022840"/>
    </source>
</evidence>
<sequence length="481" mass="53932">MGEYENNLIELPLRIIEILEDICIQVVDIRGCTIYYSKGCEKIEQYKREDILGKNICETYRIDENTELNADNSVILGVLQTGKPVINKVMRFITLKGKLVNVVTSAYPIFSNNKLLGAIAVFKDLSQIIEMSSAITQLQDDLLSLRKIQSKNGTQFHFDDIIGSSTGIKSTIALAKKISVCSSSILIVGATGTGKELFAQSIHNYGPVSNGPFVAINCSSIPETLLESILFGITKGAFTGANDTIGLFEQAKDGTLFLDELNSTSLAFQASLLRVLETNKIRKVGGNKEIAVNGRIISATNINPVEAIRKNQLRLDLYYRLSAVTLEIPTLSMRLDDLDELVTSFIKTSNKIMRKNIHGISDEVIIILKNFNWPGNIRQLKHCIDYAMNMTERDDLLITPKHLPKYIVNDSNTKGTHRVLKYNSLKETLKEVERELIMEEIKNNNGNFSRAAKELRISRQNLQYRLKVLNILDYNYNTADA</sequence>
<evidence type="ECO:0000313" key="6">
    <source>
        <dbReference type="EMBL" id="TGE39215.1"/>
    </source>
</evidence>
<dbReference type="InterPro" id="IPR002197">
    <property type="entry name" value="HTH_Fis"/>
</dbReference>
<name>A0A4Z0RA13_9FIRM</name>
<dbReference type="FunFam" id="3.40.50.300:FF:000006">
    <property type="entry name" value="DNA-binding transcriptional regulator NtrC"/>
    <property type="match status" value="1"/>
</dbReference>
<evidence type="ECO:0000259" key="5">
    <source>
        <dbReference type="PROSITE" id="PS50045"/>
    </source>
</evidence>
<dbReference type="InterPro" id="IPR025944">
    <property type="entry name" value="Sigma_54_int_dom_CS"/>
</dbReference>
<dbReference type="Pfam" id="PF02954">
    <property type="entry name" value="HTH_8"/>
    <property type="match status" value="1"/>
</dbReference>
<dbReference type="CDD" id="cd00130">
    <property type="entry name" value="PAS"/>
    <property type="match status" value="1"/>
</dbReference>